<comment type="subcellular location">
    <subcellularLocation>
        <location evidence="1">Membrane</location>
        <topology evidence="1">Multi-pass membrane protein</topology>
    </subcellularLocation>
</comment>
<keyword evidence="9" id="KW-1185">Reference proteome</keyword>
<feature type="transmembrane region" description="Helical" evidence="6">
    <location>
        <begin position="160"/>
        <end position="179"/>
    </location>
</feature>
<comment type="caution">
    <text evidence="8">The sequence shown here is derived from an EMBL/GenBank/DDBJ whole genome shotgun (WGS) entry which is preliminary data.</text>
</comment>
<evidence type="ECO:0000256" key="3">
    <source>
        <dbReference type="ARBA" id="ARBA00022692"/>
    </source>
</evidence>
<dbReference type="EMBL" id="JAOVQO010000011">
    <property type="protein sequence ID" value="MCU9848881.1"/>
    <property type="molecule type" value="Genomic_DNA"/>
</dbReference>
<evidence type="ECO:0000259" key="7">
    <source>
        <dbReference type="Pfam" id="PF00892"/>
    </source>
</evidence>
<feature type="transmembrane region" description="Helical" evidence="6">
    <location>
        <begin position="255"/>
        <end position="272"/>
    </location>
</feature>
<feature type="transmembrane region" description="Helical" evidence="6">
    <location>
        <begin position="222"/>
        <end position="243"/>
    </location>
</feature>
<dbReference type="Pfam" id="PF00892">
    <property type="entry name" value="EamA"/>
    <property type="match status" value="2"/>
</dbReference>
<evidence type="ECO:0000256" key="2">
    <source>
        <dbReference type="ARBA" id="ARBA00007362"/>
    </source>
</evidence>
<sequence>MQTTTATDGSGNAAFWRAAPFVFLLFWSGGYSFAKLGLAHIEPLTMLTVRYGLAALALLPFLLRPRLRWPATARHWGALALTGFLIQCVYFGLAYLAMKRGMNAGTTAIIMALQPILVAALAPLVTGKRGGRYLWAGLALGFLGVLLVIVSGGTLGPSPWIAVALAFAALLGITLATLFEKWHGLRTDPAVGGAVQYAVGFAVLLPAAWATESMVIDWHPELVIALAYLVIANSIISIGLYIALLQRGDATRISALLYLVPPLAMLLAWAILGEAVTRLALVGFALAAAGVYIVNRQTTGG</sequence>
<protein>
    <submittedName>
        <fullName evidence="8">DMT family transporter</fullName>
    </submittedName>
</protein>
<dbReference type="InterPro" id="IPR000620">
    <property type="entry name" value="EamA_dom"/>
</dbReference>
<feature type="transmembrane region" description="Helical" evidence="6">
    <location>
        <begin position="191"/>
        <end position="210"/>
    </location>
</feature>
<name>A0ABT2X4L0_9RHOB</name>
<feature type="transmembrane region" description="Helical" evidence="6">
    <location>
        <begin position="47"/>
        <end position="64"/>
    </location>
</feature>
<accession>A0ABT2X4L0</accession>
<feature type="transmembrane region" description="Helical" evidence="6">
    <location>
        <begin position="133"/>
        <end position="154"/>
    </location>
</feature>
<dbReference type="SUPFAM" id="SSF103481">
    <property type="entry name" value="Multidrug resistance efflux transporter EmrE"/>
    <property type="match status" value="2"/>
</dbReference>
<dbReference type="PANTHER" id="PTHR32322:SF2">
    <property type="entry name" value="EAMA DOMAIN-CONTAINING PROTEIN"/>
    <property type="match status" value="1"/>
</dbReference>
<keyword evidence="3 6" id="KW-0812">Transmembrane</keyword>
<feature type="domain" description="EamA" evidence="7">
    <location>
        <begin position="23"/>
        <end position="149"/>
    </location>
</feature>
<keyword evidence="5 6" id="KW-0472">Membrane</keyword>
<dbReference type="PANTHER" id="PTHR32322">
    <property type="entry name" value="INNER MEMBRANE TRANSPORTER"/>
    <property type="match status" value="1"/>
</dbReference>
<evidence type="ECO:0000256" key="6">
    <source>
        <dbReference type="SAM" id="Phobius"/>
    </source>
</evidence>
<dbReference type="Proteomes" id="UP001209535">
    <property type="component" value="Unassembled WGS sequence"/>
</dbReference>
<reference evidence="8 9" key="1">
    <citation type="submission" date="2022-10" db="EMBL/GenBank/DDBJ databases">
        <title>Defluviimonas sp. nov., isolated from ocean surface sediments.</title>
        <authorList>
            <person name="He W."/>
            <person name="Wang L."/>
            <person name="Zhang D.-F."/>
        </authorList>
    </citation>
    <scope>NUCLEOTIDE SEQUENCE [LARGE SCALE GENOMIC DNA]</scope>
    <source>
        <strain evidence="8 9">WL0024</strain>
    </source>
</reference>
<feature type="transmembrane region" description="Helical" evidence="6">
    <location>
        <begin position="104"/>
        <end position="126"/>
    </location>
</feature>
<evidence type="ECO:0000313" key="9">
    <source>
        <dbReference type="Proteomes" id="UP001209535"/>
    </source>
</evidence>
<keyword evidence="4 6" id="KW-1133">Transmembrane helix</keyword>
<feature type="transmembrane region" description="Helical" evidence="6">
    <location>
        <begin position="76"/>
        <end position="98"/>
    </location>
</feature>
<organism evidence="8 9">
    <name type="scientific">Albidovulum salinarum</name>
    <dbReference type="NCBI Taxonomy" id="2984153"/>
    <lineage>
        <taxon>Bacteria</taxon>
        <taxon>Pseudomonadati</taxon>
        <taxon>Pseudomonadota</taxon>
        <taxon>Alphaproteobacteria</taxon>
        <taxon>Rhodobacterales</taxon>
        <taxon>Paracoccaceae</taxon>
        <taxon>Albidovulum</taxon>
    </lineage>
</organism>
<dbReference type="InterPro" id="IPR050638">
    <property type="entry name" value="AA-Vitamin_Transporters"/>
</dbReference>
<proteinExistence type="inferred from homology"/>
<feature type="transmembrane region" description="Helical" evidence="6">
    <location>
        <begin position="278"/>
        <end position="295"/>
    </location>
</feature>
<dbReference type="RefSeq" id="WP_263336756.1">
    <property type="nucleotide sequence ID" value="NZ_JAOVQO010000011.1"/>
</dbReference>
<evidence type="ECO:0000256" key="1">
    <source>
        <dbReference type="ARBA" id="ARBA00004141"/>
    </source>
</evidence>
<evidence type="ECO:0000256" key="4">
    <source>
        <dbReference type="ARBA" id="ARBA00022989"/>
    </source>
</evidence>
<comment type="similarity">
    <text evidence="2">Belongs to the EamA transporter family.</text>
</comment>
<gene>
    <name evidence="8" type="ORF">OEZ60_12790</name>
</gene>
<feature type="domain" description="EamA" evidence="7">
    <location>
        <begin position="161"/>
        <end position="295"/>
    </location>
</feature>
<evidence type="ECO:0000256" key="5">
    <source>
        <dbReference type="ARBA" id="ARBA00023136"/>
    </source>
</evidence>
<dbReference type="InterPro" id="IPR037185">
    <property type="entry name" value="EmrE-like"/>
</dbReference>
<evidence type="ECO:0000313" key="8">
    <source>
        <dbReference type="EMBL" id="MCU9848881.1"/>
    </source>
</evidence>